<proteinExistence type="predicted"/>
<dbReference type="OrthoDB" id="120387at2759"/>
<protein>
    <submittedName>
        <fullName evidence="2">Unnamed protein product</fullName>
    </submittedName>
</protein>
<comment type="caution">
    <text evidence="2">The sequence shown here is derived from an EMBL/GenBank/DDBJ whole genome shotgun (WGS) entry which is preliminary data.</text>
</comment>
<gene>
    <name evidence="2" type="ORF">Pfra01_000401300</name>
</gene>
<evidence type="ECO:0000259" key="1">
    <source>
        <dbReference type="Pfam" id="PF14214"/>
    </source>
</evidence>
<dbReference type="Pfam" id="PF14214">
    <property type="entry name" value="Helitron_like_N"/>
    <property type="match status" value="1"/>
</dbReference>
<dbReference type="Proteomes" id="UP001165121">
    <property type="component" value="Unassembled WGS sequence"/>
</dbReference>
<sequence>MAIVREYGKPDAFITMTCNPNWVEIIVLLPDDQTAQDRPDIVARVWQLKLKAKVADLDEGLLGCLGSPDLRGVCSNKSGTPTITYY</sequence>
<evidence type="ECO:0000313" key="2">
    <source>
        <dbReference type="EMBL" id="GMF24192.1"/>
    </source>
</evidence>
<dbReference type="InterPro" id="IPR025476">
    <property type="entry name" value="Helitron_helicase-like"/>
</dbReference>
<organism evidence="2 3">
    <name type="scientific">Phytophthora fragariaefolia</name>
    <dbReference type="NCBI Taxonomy" id="1490495"/>
    <lineage>
        <taxon>Eukaryota</taxon>
        <taxon>Sar</taxon>
        <taxon>Stramenopiles</taxon>
        <taxon>Oomycota</taxon>
        <taxon>Peronosporomycetes</taxon>
        <taxon>Peronosporales</taxon>
        <taxon>Peronosporaceae</taxon>
        <taxon>Phytophthora</taxon>
    </lineage>
</organism>
<dbReference type="AlphaFoldDB" id="A0A9W6U1P0"/>
<dbReference type="EMBL" id="BSXT01000314">
    <property type="protein sequence ID" value="GMF24192.1"/>
    <property type="molecule type" value="Genomic_DNA"/>
</dbReference>
<keyword evidence="3" id="KW-1185">Reference proteome</keyword>
<feature type="domain" description="Helitron helicase-like" evidence="1">
    <location>
        <begin position="1"/>
        <end position="63"/>
    </location>
</feature>
<accession>A0A9W6U1P0</accession>
<name>A0A9W6U1P0_9STRA</name>
<reference evidence="2" key="1">
    <citation type="submission" date="2023-04" db="EMBL/GenBank/DDBJ databases">
        <title>Phytophthora fragariaefolia NBRC 109709.</title>
        <authorList>
            <person name="Ichikawa N."/>
            <person name="Sato H."/>
            <person name="Tonouchi N."/>
        </authorList>
    </citation>
    <scope>NUCLEOTIDE SEQUENCE</scope>
    <source>
        <strain evidence="2">NBRC 109709</strain>
    </source>
</reference>
<evidence type="ECO:0000313" key="3">
    <source>
        <dbReference type="Proteomes" id="UP001165121"/>
    </source>
</evidence>